<feature type="domain" description="Methyltransferase" evidence="1">
    <location>
        <begin position="29"/>
        <end position="139"/>
    </location>
</feature>
<dbReference type="Proteomes" id="UP001184853">
    <property type="component" value="Unassembled WGS sequence"/>
</dbReference>
<keyword evidence="3" id="KW-1185">Reference proteome</keyword>
<keyword evidence="2" id="KW-0808">Transferase</keyword>
<proteinExistence type="predicted"/>
<dbReference type="Pfam" id="PF13847">
    <property type="entry name" value="Methyltransf_31"/>
    <property type="match status" value="1"/>
</dbReference>
<dbReference type="PANTHER" id="PTHR43861:SF1">
    <property type="entry name" value="TRANS-ACONITATE 2-METHYLTRANSFERASE"/>
    <property type="match status" value="1"/>
</dbReference>
<dbReference type="RefSeq" id="WP_115980445.1">
    <property type="nucleotide sequence ID" value="NZ_JAVDQS010000002.1"/>
</dbReference>
<dbReference type="EMBL" id="JAVDQS010000002">
    <property type="protein sequence ID" value="MDR6403959.1"/>
    <property type="molecule type" value="Genomic_DNA"/>
</dbReference>
<dbReference type="InterPro" id="IPR023149">
    <property type="entry name" value="Trans_acon_MeTrfase_C"/>
</dbReference>
<reference evidence="2 3" key="1">
    <citation type="submission" date="2023-07" db="EMBL/GenBank/DDBJ databases">
        <title>Sorghum-associated microbial communities from plants grown in Nebraska, USA.</title>
        <authorList>
            <person name="Schachtman D."/>
        </authorList>
    </citation>
    <scope>NUCLEOTIDE SEQUENCE [LARGE SCALE GENOMIC DNA]</scope>
    <source>
        <strain evidence="2 3">DS1709</strain>
    </source>
</reference>
<dbReference type="Gene3D" id="3.40.50.150">
    <property type="entry name" value="Vaccinia Virus protein VP39"/>
    <property type="match status" value="1"/>
</dbReference>
<evidence type="ECO:0000313" key="2">
    <source>
        <dbReference type="EMBL" id="MDR6403959.1"/>
    </source>
</evidence>
<sequence length="259" mass="29939">MPWNPEIYNQFKNIRFKPFFDIADLIKDEKQMKVVDFGCGTGEQTAILVEKFPQATFLGVDSSVEMLEKSKAFESDRLHFRKATTEEVLDSDESWDLIFSNAALQWSDDHQNLFPKLISKLKSNGQLAVQMPYQPGNILNKILFEMANEEPFRSHLDGWNRPSAVLTVDEYAQILFDNGIENLDISQKVYPIIAEDHETLFNFISGSALIPYLERLNEEQQNTFITEFKQRIAKGFPTLPAIYSFKRILLYGRKINIIN</sequence>
<name>A0ABU1LB83_9FLAO</name>
<dbReference type="Gene3D" id="1.10.150.290">
    <property type="entry name" value="S-adenosyl-L-methionine-dependent methyltransferases"/>
    <property type="match status" value="1"/>
</dbReference>
<dbReference type="GO" id="GO:0032259">
    <property type="term" value="P:methylation"/>
    <property type="evidence" value="ECO:0007669"/>
    <property type="project" value="UniProtKB-KW"/>
</dbReference>
<evidence type="ECO:0000259" key="1">
    <source>
        <dbReference type="Pfam" id="PF13847"/>
    </source>
</evidence>
<protein>
    <submittedName>
        <fullName evidence="2">Trans-aconitate 2-methyltransferase</fullName>
        <ecNumber evidence="2">2.1.1.144</ecNumber>
    </submittedName>
</protein>
<gene>
    <name evidence="2" type="ORF">J2781_000874</name>
</gene>
<comment type="caution">
    <text evidence="2">The sequence shown here is derived from an EMBL/GenBank/DDBJ whole genome shotgun (WGS) entry which is preliminary data.</text>
</comment>
<evidence type="ECO:0000313" key="3">
    <source>
        <dbReference type="Proteomes" id="UP001184853"/>
    </source>
</evidence>
<accession>A0ABU1LB83</accession>
<dbReference type="CDD" id="cd02440">
    <property type="entry name" value="AdoMet_MTases"/>
    <property type="match status" value="1"/>
</dbReference>
<dbReference type="InterPro" id="IPR025714">
    <property type="entry name" value="Methyltranfer_dom"/>
</dbReference>
<dbReference type="PANTHER" id="PTHR43861">
    <property type="entry name" value="TRANS-ACONITATE 2-METHYLTRANSFERASE-RELATED"/>
    <property type="match status" value="1"/>
</dbReference>
<dbReference type="GO" id="GO:0030798">
    <property type="term" value="F:trans-aconitate 2-methyltransferase activity"/>
    <property type="evidence" value="ECO:0007669"/>
    <property type="project" value="UniProtKB-EC"/>
</dbReference>
<organism evidence="2 3">
    <name type="scientific">Chryseobacterium geocarposphaerae</name>
    <dbReference type="NCBI Taxonomy" id="1416776"/>
    <lineage>
        <taxon>Bacteria</taxon>
        <taxon>Pseudomonadati</taxon>
        <taxon>Bacteroidota</taxon>
        <taxon>Flavobacteriia</taxon>
        <taxon>Flavobacteriales</taxon>
        <taxon>Weeksellaceae</taxon>
        <taxon>Chryseobacterium group</taxon>
        <taxon>Chryseobacterium</taxon>
    </lineage>
</organism>
<keyword evidence="2" id="KW-0489">Methyltransferase</keyword>
<dbReference type="EC" id="2.1.1.144" evidence="2"/>
<dbReference type="SUPFAM" id="SSF53335">
    <property type="entry name" value="S-adenosyl-L-methionine-dependent methyltransferases"/>
    <property type="match status" value="1"/>
</dbReference>
<dbReference type="InterPro" id="IPR029063">
    <property type="entry name" value="SAM-dependent_MTases_sf"/>
</dbReference>